<gene>
    <name evidence="2" type="ORF">GCM10023321_69710</name>
</gene>
<dbReference type="EMBL" id="BAABJP010000047">
    <property type="protein sequence ID" value="GAA5171317.1"/>
    <property type="molecule type" value="Genomic_DNA"/>
</dbReference>
<dbReference type="Proteomes" id="UP001428817">
    <property type="component" value="Unassembled WGS sequence"/>
</dbReference>
<protein>
    <submittedName>
        <fullName evidence="2">Gamma-glutamylcyclotransferase</fullName>
    </submittedName>
</protein>
<feature type="region of interest" description="Disordered" evidence="1">
    <location>
        <begin position="206"/>
        <end position="236"/>
    </location>
</feature>
<name>A0ABP9R3Q0_9PSEU</name>
<evidence type="ECO:0000313" key="2">
    <source>
        <dbReference type="EMBL" id="GAA5171317.1"/>
    </source>
</evidence>
<keyword evidence="3" id="KW-1185">Reference proteome</keyword>
<sequence>MRDRFPDEDYPADPYPGGMPDGSFVHLDGLGHRIVDGGVRGEPLDDWLAGHGAPPLTGRFPVLAYGSNRCPSKITWLRAELGLTGPVVVLAVVAEGLAAVWATGVRKRDGQRPAVLAAAPGVTERHSLWLATPEQLAVLDVCEGRGERYRLARLRTGEVRTETGTEVDRPYCYLGLPPHRRPLLMNGDPVRCEEVDQVKARELIGAPAPDDGLTADEVSGAPTRVSLDPSGWLRGG</sequence>
<comment type="caution">
    <text evidence="2">The sequence shown here is derived from an EMBL/GenBank/DDBJ whole genome shotgun (WGS) entry which is preliminary data.</text>
</comment>
<reference evidence="3" key="1">
    <citation type="journal article" date="2019" name="Int. J. Syst. Evol. Microbiol.">
        <title>The Global Catalogue of Microorganisms (GCM) 10K type strain sequencing project: providing services to taxonomists for standard genome sequencing and annotation.</title>
        <authorList>
            <consortium name="The Broad Institute Genomics Platform"/>
            <consortium name="The Broad Institute Genome Sequencing Center for Infectious Disease"/>
            <person name="Wu L."/>
            <person name="Ma J."/>
        </authorList>
    </citation>
    <scope>NUCLEOTIDE SEQUENCE [LARGE SCALE GENOMIC DNA]</scope>
    <source>
        <strain evidence="3">JCM 18303</strain>
    </source>
</reference>
<accession>A0ABP9R3Q0</accession>
<dbReference type="RefSeq" id="WP_185063714.1">
    <property type="nucleotide sequence ID" value="NZ_BAABJP010000047.1"/>
</dbReference>
<organism evidence="2 3">
    <name type="scientific">Pseudonocardia eucalypti</name>
    <dbReference type="NCBI Taxonomy" id="648755"/>
    <lineage>
        <taxon>Bacteria</taxon>
        <taxon>Bacillati</taxon>
        <taxon>Actinomycetota</taxon>
        <taxon>Actinomycetes</taxon>
        <taxon>Pseudonocardiales</taxon>
        <taxon>Pseudonocardiaceae</taxon>
        <taxon>Pseudonocardia</taxon>
    </lineage>
</organism>
<proteinExistence type="predicted"/>
<evidence type="ECO:0000313" key="3">
    <source>
        <dbReference type="Proteomes" id="UP001428817"/>
    </source>
</evidence>
<evidence type="ECO:0000256" key="1">
    <source>
        <dbReference type="SAM" id="MobiDB-lite"/>
    </source>
</evidence>